<feature type="compositionally biased region" description="Acidic residues" evidence="2">
    <location>
        <begin position="133"/>
        <end position="143"/>
    </location>
</feature>
<evidence type="ECO:0000313" key="5">
    <source>
        <dbReference type="Proteomes" id="UP000600214"/>
    </source>
</evidence>
<feature type="compositionally biased region" description="Polar residues" evidence="2">
    <location>
        <begin position="110"/>
        <end position="121"/>
    </location>
</feature>
<sequence length="225" mass="24815">MDIFVGSLSFKLKESELREAFEKYGKVSSAKIIIDKITRQSKGFGFIEMPDEVEARAAINALNGADMYGRPLVVNESQKREPRGDSGAPRPDTRSREGFNRPRPAGNDAPGSSRTPYSSDRSIGRDSARPLSLDDDDQDDDDAPSTPTRPAERSFGDRSFSGGAGPNFRQPDKPRDKGHHDRGHDHNRHQGGGRPKTEDRYSTKKGGGGSKDYGRRFGSSDDDWD</sequence>
<dbReference type="PROSITE" id="PS50102">
    <property type="entry name" value="RRM"/>
    <property type="match status" value="1"/>
</dbReference>
<dbReference type="PANTHER" id="PTHR48027">
    <property type="entry name" value="HETEROGENEOUS NUCLEAR RIBONUCLEOPROTEIN 87F-RELATED"/>
    <property type="match status" value="1"/>
</dbReference>
<feature type="domain" description="RRM" evidence="3">
    <location>
        <begin position="1"/>
        <end position="79"/>
    </location>
</feature>
<gene>
    <name evidence="4" type="ORF">GCM10007423_46190</name>
</gene>
<dbReference type="InterPro" id="IPR052462">
    <property type="entry name" value="SLIRP/GR-RBP-like"/>
</dbReference>
<reference evidence="5" key="1">
    <citation type="journal article" date="2019" name="Int. J. Syst. Evol. Microbiol.">
        <title>The Global Catalogue of Microorganisms (GCM) 10K type strain sequencing project: providing services to taxonomists for standard genome sequencing and annotation.</title>
        <authorList>
            <consortium name="The Broad Institute Genomics Platform"/>
            <consortium name="The Broad Institute Genome Sequencing Center for Infectious Disease"/>
            <person name="Wu L."/>
            <person name="Ma J."/>
        </authorList>
    </citation>
    <scope>NUCLEOTIDE SEQUENCE [LARGE SCALE GENOMIC DNA]</scope>
    <source>
        <strain evidence="5">CGMCC 1.15288</strain>
    </source>
</reference>
<name>A0ABQ1Z193_9BACT</name>
<dbReference type="Proteomes" id="UP000600214">
    <property type="component" value="Unassembled WGS sequence"/>
</dbReference>
<dbReference type="SUPFAM" id="SSF54928">
    <property type="entry name" value="RNA-binding domain, RBD"/>
    <property type="match status" value="1"/>
</dbReference>
<dbReference type="EMBL" id="BMIA01000003">
    <property type="protein sequence ID" value="GGH46449.1"/>
    <property type="molecule type" value="Genomic_DNA"/>
</dbReference>
<evidence type="ECO:0000256" key="2">
    <source>
        <dbReference type="SAM" id="MobiDB-lite"/>
    </source>
</evidence>
<dbReference type="InterPro" id="IPR035979">
    <property type="entry name" value="RBD_domain_sf"/>
</dbReference>
<evidence type="ECO:0000313" key="4">
    <source>
        <dbReference type="EMBL" id="GGH46449.1"/>
    </source>
</evidence>
<dbReference type="RefSeq" id="WP_188936540.1">
    <property type="nucleotide sequence ID" value="NZ_BMIA01000003.1"/>
</dbReference>
<dbReference type="InterPro" id="IPR000504">
    <property type="entry name" value="RRM_dom"/>
</dbReference>
<proteinExistence type="predicted"/>
<feature type="compositionally biased region" description="Basic and acidic residues" evidence="2">
    <location>
        <begin position="170"/>
        <end position="184"/>
    </location>
</feature>
<feature type="compositionally biased region" description="Basic and acidic residues" evidence="2">
    <location>
        <begin position="91"/>
        <end position="100"/>
    </location>
</feature>
<protein>
    <recommendedName>
        <fullName evidence="3">RRM domain-containing protein</fullName>
    </recommendedName>
</protein>
<evidence type="ECO:0000259" key="3">
    <source>
        <dbReference type="PROSITE" id="PS50102"/>
    </source>
</evidence>
<dbReference type="SMART" id="SM00360">
    <property type="entry name" value="RRM"/>
    <property type="match status" value="1"/>
</dbReference>
<organism evidence="4 5">
    <name type="scientific">Dyadobacter endophyticus</name>
    <dbReference type="NCBI Taxonomy" id="1749036"/>
    <lineage>
        <taxon>Bacteria</taxon>
        <taxon>Pseudomonadati</taxon>
        <taxon>Bacteroidota</taxon>
        <taxon>Cytophagia</taxon>
        <taxon>Cytophagales</taxon>
        <taxon>Spirosomataceae</taxon>
        <taxon>Dyadobacter</taxon>
    </lineage>
</organism>
<keyword evidence="1" id="KW-0694">RNA-binding</keyword>
<accession>A0ABQ1Z193</accession>
<dbReference type="Pfam" id="PF00076">
    <property type="entry name" value="RRM_1"/>
    <property type="match status" value="1"/>
</dbReference>
<dbReference type="InterPro" id="IPR012677">
    <property type="entry name" value="Nucleotide-bd_a/b_plait_sf"/>
</dbReference>
<dbReference type="Gene3D" id="3.30.70.330">
    <property type="match status" value="1"/>
</dbReference>
<keyword evidence="5" id="KW-1185">Reference proteome</keyword>
<evidence type="ECO:0000256" key="1">
    <source>
        <dbReference type="ARBA" id="ARBA00022884"/>
    </source>
</evidence>
<comment type="caution">
    <text evidence="4">The sequence shown here is derived from an EMBL/GenBank/DDBJ whole genome shotgun (WGS) entry which is preliminary data.</text>
</comment>
<feature type="region of interest" description="Disordered" evidence="2">
    <location>
        <begin position="66"/>
        <end position="225"/>
    </location>
</feature>